<dbReference type="PANTHER" id="PTHR35010">
    <property type="entry name" value="BLL4672 PROTEIN-RELATED"/>
    <property type="match status" value="1"/>
</dbReference>
<name>A0ABT4QIY5_9BACL</name>
<sequence length="287" mass="33203">MEQTMDAARFEQLGQFLRARRERLTPEALGFPNDGRRRTPGLRRSEVAMLAGVSVDWYTWLEQGRNIQVSAQVLDSIARALQLDGSERKHLYLLAMRQLPADVLQTERTEVSETLQHVLDRLEYSPAIVTDARWNVVGWNLAACVVVGDYRVMPEQERNMVWRAFTSPYLRQLLRGKWEEHAKMRLAQFRASYGTYAGDPWWEEFIAQLSVESTHFREWWARHEVLPVSEGNKQYFHPEAGELTLEHITFQVSDAPGLQVMVNTPIGQTEEKIKWLVENLKGAVHSL</sequence>
<dbReference type="Gene3D" id="1.10.260.40">
    <property type="entry name" value="lambda repressor-like DNA-binding domains"/>
    <property type="match status" value="1"/>
</dbReference>
<reference evidence="2 3" key="1">
    <citation type="submission" date="2022-12" db="EMBL/GenBank/DDBJ databases">
        <title>Draft genome sequence of Paenibacillus sp. dW9.</title>
        <authorList>
            <person name="Choi E.-W."/>
            <person name="Kim D.-U."/>
        </authorList>
    </citation>
    <scope>NUCLEOTIDE SEQUENCE [LARGE SCALE GENOMIC DNA]</scope>
    <source>
        <strain evidence="3">dW9</strain>
    </source>
</reference>
<evidence type="ECO:0000313" key="3">
    <source>
        <dbReference type="Proteomes" id="UP001527882"/>
    </source>
</evidence>
<dbReference type="RefSeq" id="WP_269885202.1">
    <property type="nucleotide sequence ID" value="NZ_JAQAGZ010000026.1"/>
</dbReference>
<gene>
    <name evidence="2" type="ORF">O9H85_30645</name>
</gene>
<feature type="domain" description="HTH cro/C1-type" evidence="1">
    <location>
        <begin position="16"/>
        <end position="88"/>
    </location>
</feature>
<dbReference type="SMART" id="SM00530">
    <property type="entry name" value="HTH_XRE"/>
    <property type="match status" value="1"/>
</dbReference>
<accession>A0ABT4QIY5</accession>
<dbReference type="Pfam" id="PF17765">
    <property type="entry name" value="MLTR_LBD"/>
    <property type="match status" value="1"/>
</dbReference>
<dbReference type="InterPro" id="IPR010982">
    <property type="entry name" value="Lambda_DNA-bd_dom_sf"/>
</dbReference>
<evidence type="ECO:0000259" key="1">
    <source>
        <dbReference type="SMART" id="SM00530"/>
    </source>
</evidence>
<protein>
    <submittedName>
        <fullName evidence="2">Helix-turn-helix transcriptional regulator</fullName>
    </submittedName>
</protein>
<organism evidence="2 3">
    <name type="scientific">Paenibacillus gyeongsangnamensis</name>
    <dbReference type="NCBI Taxonomy" id="3388067"/>
    <lineage>
        <taxon>Bacteria</taxon>
        <taxon>Bacillati</taxon>
        <taxon>Bacillota</taxon>
        <taxon>Bacilli</taxon>
        <taxon>Bacillales</taxon>
        <taxon>Paenibacillaceae</taxon>
        <taxon>Paenibacillus</taxon>
    </lineage>
</organism>
<evidence type="ECO:0000313" key="2">
    <source>
        <dbReference type="EMBL" id="MCZ8516666.1"/>
    </source>
</evidence>
<dbReference type="InterPro" id="IPR041413">
    <property type="entry name" value="MLTR_LBD"/>
</dbReference>
<dbReference type="Pfam" id="PF13560">
    <property type="entry name" value="HTH_31"/>
    <property type="match status" value="1"/>
</dbReference>
<keyword evidence="3" id="KW-1185">Reference proteome</keyword>
<dbReference type="Proteomes" id="UP001527882">
    <property type="component" value="Unassembled WGS sequence"/>
</dbReference>
<dbReference type="EMBL" id="JAQAGZ010000026">
    <property type="protein sequence ID" value="MCZ8516666.1"/>
    <property type="molecule type" value="Genomic_DNA"/>
</dbReference>
<dbReference type="SUPFAM" id="SSF47413">
    <property type="entry name" value="lambda repressor-like DNA-binding domains"/>
    <property type="match status" value="1"/>
</dbReference>
<dbReference type="InterPro" id="IPR001387">
    <property type="entry name" value="Cro/C1-type_HTH"/>
</dbReference>
<dbReference type="PANTHER" id="PTHR35010:SF2">
    <property type="entry name" value="BLL4672 PROTEIN"/>
    <property type="match status" value="1"/>
</dbReference>
<proteinExistence type="predicted"/>
<dbReference type="CDD" id="cd00093">
    <property type="entry name" value="HTH_XRE"/>
    <property type="match status" value="1"/>
</dbReference>
<dbReference type="Gene3D" id="3.30.450.180">
    <property type="match status" value="1"/>
</dbReference>
<comment type="caution">
    <text evidence="2">The sequence shown here is derived from an EMBL/GenBank/DDBJ whole genome shotgun (WGS) entry which is preliminary data.</text>
</comment>